<evidence type="ECO:0000313" key="3">
    <source>
        <dbReference type="Proteomes" id="UP000632454"/>
    </source>
</evidence>
<accession>A0ABQ1V702</accession>
<proteinExistence type="predicted"/>
<sequence length="84" mass="9162">MDRSGFTHRRGSPTECDPLRPSQAVGVASKDEAPLTPVWCPDVGRSKALPLRVIPERGQVADCSGKLSENNDGWHVLQHDVSRS</sequence>
<feature type="region of interest" description="Disordered" evidence="1">
    <location>
        <begin position="1"/>
        <end position="33"/>
    </location>
</feature>
<evidence type="ECO:0000256" key="1">
    <source>
        <dbReference type="SAM" id="MobiDB-lite"/>
    </source>
</evidence>
<keyword evidence="3" id="KW-1185">Reference proteome</keyword>
<comment type="caution">
    <text evidence="2">The sequence shown here is derived from an EMBL/GenBank/DDBJ whole genome shotgun (WGS) entry which is preliminary data.</text>
</comment>
<name>A0ABQ1V702_9NOCA</name>
<evidence type="ECO:0000313" key="2">
    <source>
        <dbReference type="EMBL" id="GGF38896.1"/>
    </source>
</evidence>
<protein>
    <submittedName>
        <fullName evidence="2">Uncharacterized protein</fullName>
    </submittedName>
</protein>
<gene>
    <name evidence="2" type="ORF">GCM10007298_38240</name>
</gene>
<organism evidence="2 3">
    <name type="scientific">Williamsia phyllosphaerae</name>
    <dbReference type="NCBI Taxonomy" id="885042"/>
    <lineage>
        <taxon>Bacteria</taxon>
        <taxon>Bacillati</taxon>
        <taxon>Actinomycetota</taxon>
        <taxon>Actinomycetes</taxon>
        <taxon>Mycobacteriales</taxon>
        <taxon>Nocardiaceae</taxon>
        <taxon>Williamsia</taxon>
    </lineage>
</organism>
<feature type="compositionally biased region" description="Basic residues" evidence="1">
    <location>
        <begin position="1"/>
        <end position="11"/>
    </location>
</feature>
<dbReference type="EMBL" id="BMCS01000003">
    <property type="protein sequence ID" value="GGF38896.1"/>
    <property type="molecule type" value="Genomic_DNA"/>
</dbReference>
<dbReference type="Proteomes" id="UP000632454">
    <property type="component" value="Unassembled WGS sequence"/>
</dbReference>
<reference evidence="3" key="1">
    <citation type="journal article" date="2019" name="Int. J. Syst. Evol. Microbiol.">
        <title>The Global Catalogue of Microorganisms (GCM) 10K type strain sequencing project: providing services to taxonomists for standard genome sequencing and annotation.</title>
        <authorList>
            <consortium name="The Broad Institute Genomics Platform"/>
            <consortium name="The Broad Institute Genome Sequencing Center for Infectious Disease"/>
            <person name="Wu L."/>
            <person name="Ma J."/>
        </authorList>
    </citation>
    <scope>NUCLEOTIDE SEQUENCE [LARGE SCALE GENOMIC DNA]</scope>
    <source>
        <strain evidence="3">CCM 7855</strain>
    </source>
</reference>